<dbReference type="PANTHER" id="PTHR15892:SF2">
    <property type="entry name" value="LARGE RIBOSOMAL SUBUNIT PROTEIN UL30M"/>
    <property type="match status" value="1"/>
</dbReference>
<dbReference type="Gene3D" id="3.30.1390.20">
    <property type="entry name" value="Ribosomal protein L30, ferredoxin-like fold domain"/>
    <property type="match status" value="1"/>
</dbReference>
<feature type="domain" description="Large ribosomal subunit protein uL30-like ferredoxin-like fold" evidence="10">
    <location>
        <begin position="118"/>
        <end position="168"/>
    </location>
</feature>
<evidence type="ECO:0000256" key="3">
    <source>
        <dbReference type="ARBA" id="ARBA00022946"/>
    </source>
</evidence>
<dbReference type="InterPro" id="IPR016082">
    <property type="entry name" value="Ribosomal_uL30_ferredoxin-like"/>
</dbReference>
<dbReference type="PANTHER" id="PTHR15892">
    <property type="entry name" value="MITOCHONDRIAL RIBOSOMAL PROTEIN L30"/>
    <property type="match status" value="1"/>
</dbReference>
<keyword evidence="9" id="KW-0812">Transmembrane</keyword>
<gene>
    <name evidence="11" type="ORF">OTU49_005592</name>
</gene>
<evidence type="ECO:0000256" key="9">
    <source>
        <dbReference type="SAM" id="Phobius"/>
    </source>
</evidence>
<dbReference type="AlphaFoldDB" id="A0AAW0X4J5"/>
<dbReference type="GO" id="GO:0015934">
    <property type="term" value="C:large ribosomal subunit"/>
    <property type="evidence" value="ECO:0007669"/>
    <property type="project" value="InterPro"/>
</dbReference>
<keyword evidence="3" id="KW-0809">Transit peptide</keyword>
<evidence type="ECO:0000256" key="8">
    <source>
        <dbReference type="ARBA" id="ARBA00035356"/>
    </source>
</evidence>
<keyword evidence="9" id="KW-0472">Membrane</keyword>
<dbReference type="Proteomes" id="UP001445076">
    <property type="component" value="Unassembled WGS sequence"/>
</dbReference>
<evidence type="ECO:0000256" key="2">
    <source>
        <dbReference type="ARBA" id="ARBA00007594"/>
    </source>
</evidence>
<comment type="subcellular location">
    <subcellularLocation>
        <location evidence="1">Mitochondrion</location>
    </subcellularLocation>
</comment>
<dbReference type="SUPFAM" id="SSF55129">
    <property type="entry name" value="Ribosomal protein L30p/L7e"/>
    <property type="match status" value="1"/>
</dbReference>
<dbReference type="GO" id="GO:0003735">
    <property type="term" value="F:structural constituent of ribosome"/>
    <property type="evidence" value="ECO:0007669"/>
    <property type="project" value="InterPro"/>
</dbReference>
<dbReference type="FunFam" id="3.30.1390.20:FF:000005">
    <property type="entry name" value="39S ribosomal protein L30, mitochondrial"/>
    <property type="match status" value="1"/>
</dbReference>
<dbReference type="EMBL" id="JARKIK010000048">
    <property type="protein sequence ID" value="KAK8735264.1"/>
    <property type="molecule type" value="Genomic_DNA"/>
</dbReference>
<keyword evidence="4" id="KW-0689">Ribosomal protein</keyword>
<evidence type="ECO:0000256" key="4">
    <source>
        <dbReference type="ARBA" id="ARBA00022980"/>
    </source>
</evidence>
<keyword evidence="6" id="KW-0687">Ribonucleoprotein</keyword>
<accession>A0AAW0X4J5</accession>
<organism evidence="11 12">
    <name type="scientific">Cherax quadricarinatus</name>
    <name type="common">Australian red claw crayfish</name>
    <dbReference type="NCBI Taxonomy" id="27406"/>
    <lineage>
        <taxon>Eukaryota</taxon>
        <taxon>Metazoa</taxon>
        <taxon>Ecdysozoa</taxon>
        <taxon>Arthropoda</taxon>
        <taxon>Crustacea</taxon>
        <taxon>Multicrustacea</taxon>
        <taxon>Malacostraca</taxon>
        <taxon>Eumalacostraca</taxon>
        <taxon>Eucarida</taxon>
        <taxon>Decapoda</taxon>
        <taxon>Pleocyemata</taxon>
        <taxon>Astacidea</taxon>
        <taxon>Parastacoidea</taxon>
        <taxon>Parastacidae</taxon>
        <taxon>Cherax</taxon>
    </lineage>
</organism>
<evidence type="ECO:0000313" key="11">
    <source>
        <dbReference type="EMBL" id="KAK8735264.1"/>
    </source>
</evidence>
<feature type="transmembrane region" description="Helical" evidence="9">
    <location>
        <begin position="6"/>
        <end position="24"/>
    </location>
</feature>
<keyword evidence="5" id="KW-0496">Mitochondrion</keyword>
<proteinExistence type="inferred from homology"/>
<dbReference type="InterPro" id="IPR005996">
    <property type="entry name" value="Ribosomal_uL30_bac-type"/>
</dbReference>
<dbReference type="Pfam" id="PF00327">
    <property type="entry name" value="Ribosomal_L30"/>
    <property type="match status" value="1"/>
</dbReference>
<evidence type="ECO:0000259" key="10">
    <source>
        <dbReference type="Pfam" id="PF00327"/>
    </source>
</evidence>
<dbReference type="CDD" id="cd00355">
    <property type="entry name" value="Ribosomal_L30_like"/>
    <property type="match status" value="1"/>
</dbReference>
<evidence type="ECO:0000256" key="6">
    <source>
        <dbReference type="ARBA" id="ARBA00023274"/>
    </source>
</evidence>
<comment type="similarity">
    <text evidence="2">Belongs to the universal ribosomal protein uL30 family.</text>
</comment>
<dbReference type="GO" id="GO:0005743">
    <property type="term" value="C:mitochondrial inner membrane"/>
    <property type="evidence" value="ECO:0007669"/>
    <property type="project" value="UniProtKB-ARBA"/>
</dbReference>
<dbReference type="InterPro" id="IPR036919">
    <property type="entry name" value="Ribo_uL30_ferredoxin-like_sf"/>
</dbReference>
<feature type="non-terminal residue" evidence="11">
    <location>
        <position position="1"/>
    </location>
</feature>
<sequence>TQLEEEGGSCIVVFLFFFIMLRIATRQIECISIVGVRYRYCKKPKSWYTGQIKKSETSPVTWSSGELTHPAPLDCPIGNKGEYPQDLPDGGRQYFGFQYYPRFPDEVDPPYDPAPLHLVTRVRCLKHKPWWDKEIMRSLGLDAKRSTVAIVKNIPEINAMLWKVKYLVKITPIRVPADLPDDVDPRCCFLKETGEFLHSKEVQVEDKDLDESPQIAATKWNGEFVEKHVRKNWEYPWQLKVC</sequence>
<keyword evidence="12" id="KW-1185">Reference proteome</keyword>
<evidence type="ECO:0000256" key="5">
    <source>
        <dbReference type="ARBA" id="ARBA00023128"/>
    </source>
</evidence>
<evidence type="ECO:0000313" key="12">
    <source>
        <dbReference type="Proteomes" id="UP001445076"/>
    </source>
</evidence>
<dbReference type="GO" id="GO:0006412">
    <property type="term" value="P:translation"/>
    <property type="evidence" value="ECO:0007669"/>
    <property type="project" value="InterPro"/>
</dbReference>
<evidence type="ECO:0000256" key="1">
    <source>
        <dbReference type="ARBA" id="ARBA00004173"/>
    </source>
</evidence>
<evidence type="ECO:0000256" key="7">
    <source>
        <dbReference type="ARBA" id="ARBA00035281"/>
    </source>
</evidence>
<keyword evidence="9" id="KW-1133">Transmembrane helix</keyword>
<name>A0AAW0X4J5_CHEQU</name>
<reference evidence="11 12" key="1">
    <citation type="journal article" date="2024" name="BMC Genomics">
        <title>Genome assembly of redclaw crayfish (Cherax quadricarinatus) provides insights into its immune adaptation and hypoxia tolerance.</title>
        <authorList>
            <person name="Liu Z."/>
            <person name="Zheng J."/>
            <person name="Li H."/>
            <person name="Fang K."/>
            <person name="Wang S."/>
            <person name="He J."/>
            <person name="Zhou D."/>
            <person name="Weng S."/>
            <person name="Chi M."/>
            <person name="Gu Z."/>
            <person name="He J."/>
            <person name="Li F."/>
            <person name="Wang M."/>
        </authorList>
    </citation>
    <scope>NUCLEOTIDE SEQUENCE [LARGE SCALE GENOMIC DNA]</scope>
    <source>
        <strain evidence="11">ZL_2023a</strain>
    </source>
</reference>
<comment type="caution">
    <text evidence="11">The sequence shown here is derived from an EMBL/GenBank/DDBJ whole genome shotgun (WGS) entry which is preliminary data.</text>
</comment>
<protein>
    <recommendedName>
        <fullName evidence="7">Large ribosomal subunit protein uL30m</fullName>
    </recommendedName>
    <alternativeName>
        <fullName evidence="8">39S ribosomal protein L30, mitochondrial</fullName>
    </alternativeName>
</protein>